<reference evidence="2" key="1">
    <citation type="journal article" date="2006" name="Science">
        <title>Phytophthora genome sequences uncover evolutionary origins and mechanisms of pathogenesis.</title>
        <authorList>
            <person name="Tyler B.M."/>
            <person name="Tripathy S."/>
            <person name="Zhang X."/>
            <person name="Dehal P."/>
            <person name="Jiang R.H."/>
            <person name="Aerts A."/>
            <person name="Arredondo F.D."/>
            <person name="Baxter L."/>
            <person name="Bensasson D."/>
            <person name="Beynon J.L."/>
            <person name="Chapman J."/>
            <person name="Damasceno C.M."/>
            <person name="Dorrance A.E."/>
            <person name="Dou D."/>
            <person name="Dickerman A.W."/>
            <person name="Dubchak I.L."/>
            <person name="Garbelotto M."/>
            <person name="Gijzen M."/>
            <person name="Gordon S.G."/>
            <person name="Govers F."/>
            <person name="Grunwald N.J."/>
            <person name="Huang W."/>
            <person name="Ivors K.L."/>
            <person name="Jones R.W."/>
            <person name="Kamoun S."/>
            <person name="Krampis K."/>
            <person name="Lamour K.H."/>
            <person name="Lee M.K."/>
            <person name="McDonald W.H."/>
            <person name="Medina M."/>
            <person name="Meijer H.J."/>
            <person name="Nordberg E.K."/>
            <person name="Maclean D.J."/>
            <person name="Ospina-Giraldo M.D."/>
            <person name="Morris P.F."/>
            <person name="Phuntumart V."/>
            <person name="Putnam N.H."/>
            <person name="Rash S."/>
            <person name="Rose J.K."/>
            <person name="Sakihama Y."/>
            <person name="Salamov A.A."/>
            <person name="Savidor A."/>
            <person name="Scheuring C.F."/>
            <person name="Smith B.M."/>
            <person name="Sobral B.W."/>
            <person name="Terry A."/>
            <person name="Torto-Alalibo T.A."/>
            <person name="Win J."/>
            <person name="Xu Z."/>
            <person name="Zhang H."/>
            <person name="Grigoriev I.V."/>
            <person name="Rokhsar D.S."/>
            <person name="Boore J.L."/>
        </authorList>
    </citation>
    <scope>NUCLEOTIDE SEQUENCE [LARGE SCALE GENOMIC DNA]</scope>
    <source>
        <strain evidence="2">Pr102</strain>
    </source>
</reference>
<dbReference type="EnsemblProtists" id="Phyra79522">
    <property type="protein sequence ID" value="Phyra79522"/>
    <property type="gene ID" value="Phyra79522"/>
</dbReference>
<dbReference type="Proteomes" id="UP000005238">
    <property type="component" value="Unassembled WGS sequence"/>
</dbReference>
<dbReference type="VEuPathDB" id="FungiDB:KRP23_11383"/>
<reference evidence="1" key="2">
    <citation type="submission" date="2015-06" db="UniProtKB">
        <authorList>
            <consortium name="EnsemblProtists"/>
        </authorList>
    </citation>
    <scope>IDENTIFICATION</scope>
    <source>
        <strain evidence="1">Pr102</strain>
    </source>
</reference>
<organism evidence="1 2">
    <name type="scientific">Phytophthora ramorum</name>
    <name type="common">Sudden oak death agent</name>
    <dbReference type="NCBI Taxonomy" id="164328"/>
    <lineage>
        <taxon>Eukaryota</taxon>
        <taxon>Sar</taxon>
        <taxon>Stramenopiles</taxon>
        <taxon>Oomycota</taxon>
        <taxon>Peronosporomycetes</taxon>
        <taxon>Peronosporales</taxon>
        <taxon>Peronosporaceae</taxon>
        <taxon>Phytophthora</taxon>
    </lineage>
</organism>
<keyword evidence="2" id="KW-1185">Reference proteome</keyword>
<dbReference type="InParanoid" id="H3GRL8"/>
<protein>
    <submittedName>
        <fullName evidence="1">Uncharacterized protein</fullName>
    </submittedName>
</protein>
<accession>H3GRL8</accession>
<name>H3GRL8_PHYRM</name>
<sequence length="123" mass="13699">MLDVTKVGADLPPAQQDETLSDLAFFLDAFGSTRAVRVKLQEQERDVRRFGGQLRRLMNLRDESSLEHGEIAINDNENTAHGVDATMEDLDFFLRTFGSTRAVQEGRQVGDLRQFAGAGTENV</sequence>
<evidence type="ECO:0000313" key="1">
    <source>
        <dbReference type="EnsemblProtists" id="Phyra79522"/>
    </source>
</evidence>
<dbReference type="eggNOG" id="ENOG502RGAV">
    <property type="taxonomic scope" value="Eukaryota"/>
</dbReference>
<dbReference type="HOGENOM" id="CLU_2019800_0_0_1"/>
<evidence type="ECO:0000313" key="2">
    <source>
        <dbReference type="Proteomes" id="UP000005238"/>
    </source>
</evidence>
<dbReference type="OMA" id="ESVDDTM"/>
<proteinExistence type="predicted"/>
<dbReference type="AlphaFoldDB" id="H3GRL8"/>
<dbReference type="VEuPathDB" id="FungiDB:KRP22_8709"/>
<dbReference type="EMBL" id="DS566038">
    <property type="status" value="NOT_ANNOTATED_CDS"/>
    <property type="molecule type" value="Genomic_DNA"/>
</dbReference>